<evidence type="ECO:0000313" key="2">
    <source>
        <dbReference type="Proteomes" id="UP001642360"/>
    </source>
</evidence>
<dbReference type="AlphaFoldDB" id="A0ABC8QXA3"/>
<protein>
    <submittedName>
        <fullName evidence="1">Uncharacterized protein</fullName>
    </submittedName>
</protein>
<reference evidence="1 2" key="1">
    <citation type="submission" date="2024-02" db="EMBL/GenBank/DDBJ databases">
        <authorList>
            <person name="Vignale AGUSTIN F."/>
            <person name="Sosa J E."/>
            <person name="Modenutti C."/>
        </authorList>
    </citation>
    <scope>NUCLEOTIDE SEQUENCE [LARGE SCALE GENOMIC DNA]</scope>
</reference>
<gene>
    <name evidence="1" type="ORF">ILEXP_LOCUS4411</name>
</gene>
<name>A0ABC8QXA3_9AQUA</name>
<organism evidence="1 2">
    <name type="scientific">Ilex paraguariensis</name>
    <name type="common">yerba mate</name>
    <dbReference type="NCBI Taxonomy" id="185542"/>
    <lineage>
        <taxon>Eukaryota</taxon>
        <taxon>Viridiplantae</taxon>
        <taxon>Streptophyta</taxon>
        <taxon>Embryophyta</taxon>
        <taxon>Tracheophyta</taxon>
        <taxon>Spermatophyta</taxon>
        <taxon>Magnoliopsida</taxon>
        <taxon>eudicotyledons</taxon>
        <taxon>Gunneridae</taxon>
        <taxon>Pentapetalae</taxon>
        <taxon>asterids</taxon>
        <taxon>campanulids</taxon>
        <taxon>Aquifoliales</taxon>
        <taxon>Aquifoliaceae</taxon>
        <taxon>Ilex</taxon>
    </lineage>
</organism>
<proteinExistence type="predicted"/>
<keyword evidence="2" id="KW-1185">Reference proteome</keyword>
<accession>A0ABC8QXA3</accession>
<sequence length="90" mass="10622">MELAKTLVIIEKTPKSSALPPTAVPFGKWAVDSWKSKKALQILSTQMKMSLNMWLRPLRSSLQSFLPVRWEEWRVSSPSRDQIHWRRRME</sequence>
<dbReference type="EMBL" id="CAUOFW020000816">
    <property type="protein sequence ID" value="CAK9137390.1"/>
    <property type="molecule type" value="Genomic_DNA"/>
</dbReference>
<comment type="caution">
    <text evidence="1">The sequence shown here is derived from an EMBL/GenBank/DDBJ whole genome shotgun (WGS) entry which is preliminary data.</text>
</comment>
<evidence type="ECO:0000313" key="1">
    <source>
        <dbReference type="EMBL" id="CAK9137390.1"/>
    </source>
</evidence>
<dbReference type="Proteomes" id="UP001642360">
    <property type="component" value="Unassembled WGS sequence"/>
</dbReference>